<dbReference type="EMBL" id="KV426106">
    <property type="protein sequence ID" value="KZV88174.1"/>
    <property type="molecule type" value="Genomic_DNA"/>
</dbReference>
<dbReference type="InParanoid" id="A0A165F1J7"/>
<reference evidence="1 2" key="1">
    <citation type="journal article" date="2016" name="Mol. Biol. Evol.">
        <title>Comparative Genomics of Early-Diverging Mushroom-Forming Fungi Provides Insights into the Origins of Lignocellulose Decay Capabilities.</title>
        <authorList>
            <person name="Nagy L.G."/>
            <person name="Riley R."/>
            <person name="Tritt A."/>
            <person name="Adam C."/>
            <person name="Daum C."/>
            <person name="Floudas D."/>
            <person name="Sun H."/>
            <person name="Yadav J.S."/>
            <person name="Pangilinan J."/>
            <person name="Larsson K.H."/>
            <person name="Matsuura K."/>
            <person name="Barry K."/>
            <person name="Labutti K."/>
            <person name="Kuo R."/>
            <person name="Ohm R.A."/>
            <person name="Bhattacharya S.S."/>
            <person name="Shirouzu T."/>
            <person name="Yoshinaga Y."/>
            <person name="Martin F.M."/>
            <person name="Grigoriev I.V."/>
            <person name="Hibbett D.S."/>
        </authorList>
    </citation>
    <scope>NUCLEOTIDE SEQUENCE [LARGE SCALE GENOMIC DNA]</scope>
    <source>
        <strain evidence="1 2">HHB12029</strain>
    </source>
</reference>
<evidence type="ECO:0000313" key="1">
    <source>
        <dbReference type="EMBL" id="KZV88174.1"/>
    </source>
</evidence>
<dbReference type="Gene3D" id="3.80.10.10">
    <property type="entry name" value="Ribonuclease Inhibitor"/>
    <property type="match status" value="1"/>
</dbReference>
<evidence type="ECO:0000313" key="2">
    <source>
        <dbReference type="Proteomes" id="UP000077266"/>
    </source>
</evidence>
<dbReference type="InterPro" id="IPR032675">
    <property type="entry name" value="LRR_dom_sf"/>
</dbReference>
<gene>
    <name evidence="1" type="ORF">EXIGLDRAFT_772971</name>
</gene>
<sequence length="696" mass="78756">MDNCRFPDELIKEMLKLSLLVPDELFADTGSVSPFATTISSASDLLLVCKRWMRVGTPALYETVIIRSTAQAQALNIALTRNPAFGRFGKKLRLEGVYSGYITSRIIVSMTSVTDFCFTLSVYSEDKLAGLTKALGTFGLRRIVLTLNNSRRRNVQNRALVKKLIAYVKASKKLEYFSFPDVGCHALYTDFDSARDLDSALADCPSLHTVEAQLGLSGRFPRRHAVVAYLQTKLDRKFILYIWGSYGGNNTIRGPADDASFLKDFPASLVPRLILRNSNGSSITHESSTRTAASNPFFIPMFNSSSQTRTKIWSRIISYAAANPVSETVYWHWLDRPGSTWFDHNRFHIQTAASLLHVSREFYKALIPTLFRHLTIYDISAFRTCERLLKSFDTVSLGPLVETLALSWPEDSMDTQPDDSTASSELLSHVVNVESFLSQLTNVRAAHLGRIRPATYAHLSSISSSLRTLHMHELWGATNSGWKTPISLDVFAKFDALRELQVDQKNVKFVVGSNTDVFPSLEVLKIFRVHNSFFTSLEKTSLPNLKRFDIFVDFKKAETFLKERGTTLTTLVTTTGFDQATLNSMPSLETLELRRDVQPAALSNLKHAKLERLSLRWETYGKNPLDRYRLITSMLSAENFPALREVIVDNRYEIWPNTEREIMKSPWPEMAITLAEKNIALLDRAGRSWRPRLQLQ</sequence>
<dbReference type="AlphaFoldDB" id="A0A165F1J7"/>
<dbReference type="OrthoDB" id="2786563at2759"/>
<dbReference type="Proteomes" id="UP000077266">
    <property type="component" value="Unassembled WGS sequence"/>
</dbReference>
<name>A0A165F1J7_EXIGL</name>
<organism evidence="1 2">
    <name type="scientific">Exidia glandulosa HHB12029</name>
    <dbReference type="NCBI Taxonomy" id="1314781"/>
    <lineage>
        <taxon>Eukaryota</taxon>
        <taxon>Fungi</taxon>
        <taxon>Dikarya</taxon>
        <taxon>Basidiomycota</taxon>
        <taxon>Agaricomycotina</taxon>
        <taxon>Agaricomycetes</taxon>
        <taxon>Auriculariales</taxon>
        <taxon>Exidiaceae</taxon>
        <taxon>Exidia</taxon>
    </lineage>
</organism>
<protein>
    <submittedName>
        <fullName evidence="1">Uncharacterized protein</fullName>
    </submittedName>
</protein>
<keyword evidence="2" id="KW-1185">Reference proteome</keyword>
<proteinExistence type="predicted"/>
<dbReference type="SUPFAM" id="SSF52047">
    <property type="entry name" value="RNI-like"/>
    <property type="match status" value="1"/>
</dbReference>
<accession>A0A165F1J7</accession>